<organism evidence="11 12">
    <name type="scientific">Coccomyxa viridis</name>
    <dbReference type="NCBI Taxonomy" id="1274662"/>
    <lineage>
        <taxon>Eukaryota</taxon>
        <taxon>Viridiplantae</taxon>
        <taxon>Chlorophyta</taxon>
        <taxon>core chlorophytes</taxon>
        <taxon>Trebouxiophyceae</taxon>
        <taxon>Trebouxiophyceae incertae sedis</taxon>
        <taxon>Coccomyxaceae</taxon>
        <taxon>Coccomyxa</taxon>
    </lineage>
</organism>
<comment type="cofactor">
    <cofactor evidence="2">
        <name>Mg(2+)</name>
        <dbReference type="ChEBI" id="CHEBI:18420"/>
    </cofactor>
</comment>
<dbReference type="PROSITE" id="PS51746">
    <property type="entry name" value="PPM_2"/>
    <property type="match status" value="1"/>
</dbReference>
<dbReference type="InterPro" id="IPR000222">
    <property type="entry name" value="PP2C_BS"/>
</dbReference>
<evidence type="ECO:0000256" key="8">
    <source>
        <dbReference type="ARBA" id="ARBA00023211"/>
    </source>
</evidence>
<evidence type="ECO:0000256" key="4">
    <source>
        <dbReference type="ARBA" id="ARBA00022723"/>
    </source>
</evidence>
<dbReference type="SUPFAM" id="SSF81606">
    <property type="entry name" value="PP2C-like"/>
    <property type="match status" value="1"/>
</dbReference>
<dbReference type="Proteomes" id="UP001497392">
    <property type="component" value="Unassembled WGS sequence"/>
</dbReference>
<keyword evidence="12" id="KW-1185">Reference proteome</keyword>
<evidence type="ECO:0000259" key="10">
    <source>
        <dbReference type="PROSITE" id="PS51746"/>
    </source>
</evidence>
<evidence type="ECO:0000313" key="11">
    <source>
        <dbReference type="EMBL" id="CAL5220359.1"/>
    </source>
</evidence>
<accession>A0ABP1FK49</accession>
<dbReference type="InterPro" id="IPR036457">
    <property type="entry name" value="PPM-type-like_dom_sf"/>
</dbReference>
<keyword evidence="5 9" id="KW-0378">Hydrolase</keyword>
<dbReference type="EC" id="3.1.3.16" evidence="3"/>
<keyword evidence="4" id="KW-0479">Metal-binding</keyword>
<evidence type="ECO:0000256" key="7">
    <source>
        <dbReference type="ARBA" id="ARBA00022912"/>
    </source>
</evidence>
<dbReference type="SMART" id="SM00332">
    <property type="entry name" value="PP2Cc"/>
    <property type="match status" value="1"/>
</dbReference>
<evidence type="ECO:0000313" key="12">
    <source>
        <dbReference type="Proteomes" id="UP001497392"/>
    </source>
</evidence>
<evidence type="ECO:0000256" key="2">
    <source>
        <dbReference type="ARBA" id="ARBA00001946"/>
    </source>
</evidence>
<keyword evidence="6" id="KW-0460">Magnesium</keyword>
<comment type="similarity">
    <text evidence="9">Belongs to the PP2C family.</text>
</comment>
<gene>
    <name evidence="11" type="primary">g2359</name>
    <name evidence="11" type="ORF">VP750_LOCUS2018</name>
</gene>
<sequence>MESAGVSYQGTARKRNEDRYALQVEGDDSKLFYAGVFDGHGGTATSEWLEQRLDKWIDKYWQGKSNTAESDITDAFIKADEKLLAPKSGFFGGMGERGHGGSKCGSTGVVAIAFRDGGKTKLLAANVGDARAVLSRKGQAMQLTIDHVPDSEEERLRIEAKNPNPKMPLVRYVGGTWRVGGILALSRAFGDAYMKSSLQFEGLRASSDGYSSGFGVIAEPDTSLTDLTGDDQWLILASDGLFANEERGGGGGLENQEVVDVCNQSGLPAEKLAQKLVIMAQEAGSTDDITVVVMKLK</sequence>
<dbReference type="CDD" id="cd00143">
    <property type="entry name" value="PP2Cc"/>
    <property type="match status" value="1"/>
</dbReference>
<protein>
    <recommendedName>
        <fullName evidence="3">protein-serine/threonine phosphatase</fullName>
        <ecNumber evidence="3">3.1.3.16</ecNumber>
    </recommendedName>
</protein>
<evidence type="ECO:0000256" key="3">
    <source>
        <dbReference type="ARBA" id="ARBA00013081"/>
    </source>
</evidence>
<dbReference type="InterPro" id="IPR015655">
    <property type="entry name" value="PP2C"/>
</dbReference>
<comment type="caution">
    <text evidence="11">The sequence shown here is derived from an EMBL/GenBank/DDBJ whole genome shotgun (WGS) entry which is preliminary data.</text>
</comment>
<reference evidence="11 12" key="1">
    <citation type="submission" date="2024-06" db="EMBL/GenBank/DDBJ databases">
        <authorList>
            <person name="Kraege A."/>
            <person name="Thomma B."/>
        </authorList>
    </citation>
    <scope>NUCLEOTIDE SEQUENCE [LARGE SCALE GENOMIC DNA]</scope>
</reference>
<dbReference type="PROSITE" id="PS01032">
    <property type="entry name" value="PPM_1"/>
    <property type="match status" value="1"/>
</dbReference>
<evidence type="ECO:0000256" key="6">
    <source>
        <dbReference type="ARBA" id="ARBA00022842"/>
    </source>
</evidence>
<dbReference type="Gene3D" id="3.60.40.10">
    <property type="entry name" value="PPM-type phosphatase domain"/>
    <property type="match status" value="1"/>
</dbReference>
<dbReference type="EMBL" id="CAXHTA020000003">
    <property type="protein sequence ID" value="CAL5220359.1"/>
    <property type="molecule type" value="Genomic_DNA"/>
</dbReference>
<evidence type="ECO:0000256" key="5">
    <source>
        <dbReference type="ARBA" id="ARBA00022801"/>
    </source>
</evidence>
<dbReference type="Pfam" id="PF00481">
    <property type="entry name" value="PP2C"/>
    <property type="match status" value="1"/>
</dbReference>
<keyword evidence="7 9" id="KW-0904">Protein phosphatase</keyword>
<keyword evidence="8" id="KW-0464">Manganese</keyword>
<dbReference type="PANTHER" id="PTHR47992">
    <property type="entry name" value="PROTEIN PHOSPHATASE"/>
    <property type="match status" value="1"/>
</dbReference>
<evidence type="ECO:0000256" key="9">
    <source>
        <dbReference type="RuleBase" id="RU003465"/>
    </source>
</evidence>
<name>A0ABP1FK49_9CHLO</name>
<dbReference type="InterPro" id="IPR001932">
    <property type="entry name" value="PPM-type_phosphatase-like_dom"/>
</dbReference>
<feature type="domain" description="PPM-type phosphatase" evidence="10">
    <location>
        <begin position="2"/>
        <end position="296"/>
    </location>
</feature>
<evidence type="ECO:0000256" key="1">
    <source>
        <dbReference type="ARBA" id="ARBA00001936"/>
    </source>
</evidence>
<proteinExistence type="inferred from homology"/>
<comment type="cofactor">
    <cofactor evidence="1">
        <name>Mn(2+)</name>
        <dbReference type="ChEBI" id="CHEBI:29035"/>
    </cofactor>
</comment>